<dbReference type="OrthoDB" id="10499153at2759"/>
<evidence type="ECO:0000313" key="4">
    <source>
        <dbReference type="Proteomes" id="UP000750502"/>
    </source>
</evidence>
<gene>
    <name evidence="3" type="ORF">H9Q72_002062</name>
</gene>
<feature type="region of interest" description="Disordered" evidence="2">
    <location>
        <begin position="25"/>
        <end position="52"/>
    </location>
</feature>
<evidence type="ECO:0000313" key="3">
    <source>
        <dbReference type="EMBL" id="KAG5771373.1"/>
    </source>
</evidence>
<accession>A0A9P7I0W3</accession>
<evidence type="ECO:0000256" key="1">
    <source>
        <dbReference type="SAM" id="Coils"/>
    </source>
</evidence>
<dbReference type="EMBL" id="JADFTT010000039">
    <property type="protein sequence ID" value="KAG5771373.1"/>
    <property type="molecule type" value="Genomic_DNA"/>
</dbReference>
<feature type="coiled-coil region" evidence="1">
    <location>
        <begin position="180"/>
        <end position="207"/>
    </location>
</feature>
<proteinExistence type="predicted"/>
<comment type="caution">
    <text evidence="3">The sequence shown here is derived from an EMBL/GenBank/DDBJ whole genome shotgun (WGS) entry which is preliminary data.</text>
</comment>
<sequence>MASHREGVRSRLQPKDVNAVKDQFFQKRRNSSVADISSPAPPTKRVRTAGTLPTIEVASSSNAAAAATKSNDQIHLVLDPALSQISFTTPTSDDTESPQPSQTSQALSQTREPTQPFRFNTRNATTQTNTENIKDFLTESGTHPGRSRSLPPTRDSKIVDVHQQYSTALQHAKTQSNHSLAMLQKQLKEAHRAASELMGKIKEADSKKHAATAKATETKKTIELMQDYLGSSRRLSQHSSVLGLEEILNQQRNIHSQS</sequence>
<reference evidence="3" key="2">
    <citation type="submission" date="2020-10" db="EMBL/GenBank/DDBJ databases">
        <authorList>
            <person name="Peck L.D."/>
            <person name="Nowell R.W."/>
            <person name="Flood J."/>
            <person name="Ryan M.J."/>
            <person name="Barraclough T.G."/>
        </authorList>
    </citation>
    <scope>NUCLEOTIDE SEQUENCE</scope>
    <source>
        <strain evidence="3">IMI 127659i</strain>
    </source>
</reference>
<feature type="region of interest" description="Disordered" evidence="2">
    <location>
        <begin position="86"/>
        <end position="154"/>
    </location>
</feature>
<reference evidence="3" key="1">
    <citation type="journal article" date="2020" name="bioRxiv">
        <title>Historical genomics reveals the evolutionary mechanisms behind multiple outbreaks of the host-specific coffee wilt pathogen Fusarium xylarioides.</title>
        <authorList>
            <person name="Peck D."/>
            <person name="Nowell R.W."/>
            <person name="Flood J."/>
            <person name="Ryan M.J."/>
            <person name="Barraclough T.G."/>
        </authorList>
    </citation>
    <scope>NUCLEOTIDE SEQUENCE</scope>
    <source>
        <strain evidence="3">IMI 127659i</strain>
    </source>
</reference>
<dbReference type="Proteomes" id="UP000750502">
    <property type="component" value="Unassembled WGS sequence"/>
</dbReference>
<organism evidence="3 4">
    <name type="scientific">Fusarium xylarioides</name>
    <dbReference type="NCBI Taxonomy" id="221167"/>
    <lineage>
        <taxon>Eukaryota</taxon>
        <taxon>Fungi</taxon>
        <taxon>Dikarya</taxon>
        <taxon>Ascomycota</taxon>
        <taxon>Pezizomycotina</taxon>
        <taxon>Sordariomycetes</taxon>
        <taxon>Hypocreomycetidae</taxon>
        <taxon>Hypocreales</taxon>
        <taxon>Nectriaceae</taxon>
        <taxon>Fusarium</taxon>
        <taxon>Fusarium fujikuroi species complex</taxon>
    </lineage>
</organism>
<name>A0A9P7I0W3_9HYPO</name>
<keyword evidence="1" id="KW-0175">Coiled coil</keyword>
<feature type="compositionally biased region" description="Polar residues" evidence="2">
    <location>
        <begin position="86"/>
        <end position="131"/>
    </location>
</feature>
<evidence type="ECO:0000256" key="2">
    <source>
        <dbReference type="SAM" id="MobiDB-lite"/>
    </source>
</evidence>
<keyword evidence="4" id="KW-1185">Reference proteome</keyword>
<feature type="region of interest" description="Disordered" evidence="2">
    <location>
        <begin position="1"/>
        <end position="20"/>
    </location>
</feature>
<protein>
    <submittedName>
        <fullName evidence="3">Uncharacterized protein</fullName>
    </submittedName>
</protein>
<dbReference type="AlphaFoldDB" id="A0A9P7I0W3"/>